<dbReference type="Pfam" id="PF24758">
    <property type="entry name" value="LRR_At5g56370"/>
    <property type="match status" value="1"/>
</dbReference>
<dbReference type="OrthoDB" id="612216at2759"/>
<feature type="domain" description="F-box/LRR-repeat protein 15/At3g58940/PEG3-like LRR" evidence="1">
    <location>
        <begin position="110"/>
        <end position="228"/>
    </location>
</feature>
<dbReference type="SUPFAM" id="SSF52047">
    <property type="entry name" value="RNI-like"/>
    <property type="match status" value="1"/>
</dbReference>
<evidence type="ECO:0000313" key="2">
    <source>
        <dbReference type="EMBL" id="GFP96496.1"/>
    </source>
</evidence>
<evidence type="ECO:0000313" key="3">
    <source>
        <dbReference type="Proteomes" id="UP000653305"/>
    </source>
</evidence>
<dbReference type="InterPro" id="IPR053781">
    <property type="entry name" value="F-box_AtFBL13-like"/>
</dbReference>
<dbReference type="InterPro" id="IPR036047">
    <property type="entry name" value="F-box-like_dom_sf"/>
</dbReference>
<dbReference type="InterPro" id="IPR050232">
    <property type="entry name" value="FBL13/AtMIF1-like"/>
</dbReference>
<dbReference type="EMBL" id="BMAC01000441">
    <property type="protein sequence ID" value="GFP96496.1"/>
    <property type="molecule type" value="Genomic_DNA"/>
</dbReference>
<evidence type="ECO:0000259" key="1">
    <source>
        <dbReference type="Pfam" id="PF24758"/>
    </source>
</evidence>
<dbReference type="PANTHER" id="PTHR31900:SF34">
    <property type="entry name" value="EMB|CAB62440.1-RELATED"/>
    <property type="match status" value="1"/>
</dbReference>
<dbReference type="PANTHER" id="PTHR31900">
    <property type="entry name" value="F-BOX/RNI SUPERFAMILY PROTEIN-RELATED"/>
    <property type="match status" value="1"/>
</dbReference>
<dbReference type="Gene3D" id="3.80.10.10">
    <property type="entry name" value="Ribonuclease Inhibitor"/>
    <property type="match status" value="1"/>
</dbReference>
<gene>
    <name evidence="2" type="ORF">PHJA_001793700</name>
</gene>
<dbReference type="CDD" id="cd22160">
    <property type="entry name" value="F-box_AtFBL13-like"/>
    <property type="match status" value="1"/>
</dbReference>
<accession>A0A830CBD0</accession>
<sequence>MERARKSNGKRPNVRNVDRLSALPHGVISHILSFLPTDLSVKTSILAKRWRFLWAHVPVLDLEGVYDSSQTTSLQKIRFPGIVSTVMLRHKVERSSYELQTCIAAAIERNVKNLDLLVNVELPRCVLTCKTLVDLRMDDGVTLPSSGPIYLPSLKKLYLFSVDSGVHLPRLLSGCPVLEELIIDQSLGDGYISSPTLKRLTIYFPYCSTAVKIYAPALRYLKVFDYMYEQISVSLMKSLIEADICLGTFSESDHSCVLKLLDRLCNVKCLNLSGFYARVRICSFSSSHSISSYTLFVVLKLTSLQIFSLPLTRSTVKLGSLTKLELSANWCFLTKFLESADHLRVLIIREVWLSTQY</sequence>
<protein>
    <submittedName>
        <fullName evidence="2">F-box/LRR-repeat protein at4g14103</fullName>
    </submittedName>
</protein>
<dbReference type="InterPro" id="IPR055411">
    <property type="entry name" value="LRR_FXL15/At3g58940/PEG3-like"/>
</dbReference>
<organism evidence="2 3">
    <name type="scientific">Phtheirospermum japonicum</name>
    <dbReference type="NCBI Taxonomy" id="374723"/>
    <lineage>
        <taxon>Eukaryota</taxon>
        <taxon>Viridiplantae</taxon>
        <taxon>Streptophyta</taxon>
        <taxon>Embryophyta</taxon>
        <taxon>Tracheophyta</taxon>
        <taxon>Spermatophyta</taxon>
        <taxon>Magnoliopsida</taxon>
        <taxon>eudicotyledons</taxon>
        <taxon>Gunneridae</taxon>
        <taxon>Pentapetalae</taxon>
        <taxon>asterids</taxon>
        <taxon>lamiids</taxon>
        <taxon>Lamiales</taxon>
        <taxon>Orobanchaceae</taxon>
        <taxon>Orobanchaceae incertae sedis</taxon>
        <taxon>Phtheirospermum</taxon>
    </lineage>
</organism>
<keyword evidence="3" id="KW-1185">Reference proteome</keyword>
<comment type="caution">
    <text evidence="2">The sequence shown here is derived from an EMBL/GenBank/DDBJ whole genome shotgun (WGS) entry which is preliminary data.</text>
</comment>
<proteinExistence type="predicted"/>
<dbReference type="Proteomes" id="UP000653305">
    <property type="component" value="Unassembled WGS sequence"/>
</dbReference>
<dbReference type="SUPFAM" id="SSF81383">
    <property type="entry name" value="F-box domain"/>
    <property type="match status" value="1"/>
</dbReference>
<reference evidence="2" key="1">
    <citation type="submission" date="2020-07" db="EMBL/GenBank/DDBJ databases">
        <title>Ethylene signaling mediates host invasion by parasitic plants.</title>
        <authorList>
            <person name="Yoshida S."/>
        </authorList>
    </citation>
    <scope>NUCLEOTIDE SEQUENCE</scope>
    <source>
        <strain evidence="2">Okayama</strain>
    </source>
</reference>
<name>A0A830CBD0_9LAMI</name>
<dbReference type="AlphaFoldDB" id="A0A830CBD0"/>
<dbReference type="InterPro" id="IPR032675">
    <property type="entry name" value="LRR_dom_sf"/>
</dbReference>